<accession>A0ABD1P8Y0</accession>
<evidence type="ECO:0000313" key="2">
    <source>
        <dbReference type="EMBL" id="KAL2460338.1"/>
    </source>
</evidence>
<dbReference type="PANTHER" id="PTHR35474">
    <property type="entry name" value="ATP PHOSPHORIBOSYLTRANSFERASE REGULATORY SUBUNIT"/>
    <property type="match status" value="1"/>
</dbReference>
<name>A0ABD1P8Y0_9LAMI</name>
<comment type="caution">
    <text evidence="2">The sequence shown here is derived from an EMBL/GenBank/DDBJ whole genome shotgun (WGS) entry which is preliminary data.</text>
</comment>
<dbReference type="EMBL" id="JBFOLK010000014">
    <property type="protein sequence ID" value="KAL2460338.1"/>
    <property type="molecule type" value="Genomic_DNA"/>
</dbReference>
<sequence>MIIKKKNLTHNYCSVKFLQHPIFNPSRSILTVCQSIKRSKQYLQIIRRAPDRRKIMAATAIILHHLPLSSPSRKISHCHLSIPTVLQYQHHLPTATPLLQEGQSLNYDSRIRGVNSRSGVVMGDYGDIDYDDEEEDEEDEEEDRSLDLLIRFVDNIFRKVSRKARKAVRSVLPVPISSQLVGFAVNGVIILTFLWVLKAFLQVICTLGSAVFVSILLVRGIWTGISYFQESRIHRADDDEPHAWTGTQPAI</sequence>
<dbReference type="Proteomes" id="UP001604336">
    <property type="component" value="Unassembled WGS sequence"/>
</dbReference>
<keyword evidence="1" id="KW-0472">Membrane</keyword>
<feature type="transmembrane region" description="Helical" evidence="1">
    <location>
        <begin position="200"/>
        <end position="222"/>
    </location>
</feature>
<dbReference type="PANTHER" id="PTHR35474:SF1">
    <property type="entry name" value="ATP PHOSPHORIBOSYLTRANSFERASE REGULATORY SUBUNIT"/>
    <property type="match status" value="1"/>
</dbReference>
<reference evidence="3" key="1">
    <citation type="submission" date="2024-07" db="EMBL/GenBank/DDBJ databases">
        <title>Two chromosome-level genome assemblies of Korean endemic species Abeliophyllum distichum and Forsythia ovata (Oleaceae).</title>
        <authorList>
            <person name="Jang H."/>
        </authorList>
    </citation>
    <scope>NUCLEOTIDE SEQUENCE [LARGE SCALE GENOMIC DNA]</scope>
</reference>
<dbReference type="AlphaFoldDB" id="A0ABD1P8Y0"/>
<proteinExistence type="predicted"/>
<evidence type="ECO:0000256" key="1">
    <source>
        <dbReference type="SAM" id="Phobius"/>
    </source>
</evidence>
<feature type="transmembrane region" description="Helical" evidence="1">
    <location>
        <begin position="171"/>
        <end position="194"/>
    </location>
</feature>
<organism evidence="2 3">
    <name type="scientific">Abeliophyllum distichum</name>
    <dbReference type="NCBI Taxonomy" id="126358"/>
    <lineage>
        <taxon>Eukaryota</taxon>
        <taxon>Viridiplantae</taxon>
        <taxon>Streptophyta</taxon>
        <taxon>Embryophyta</taxon>
        <taxon>Tracheophyta</taxon>
        <taxon>Spermatophyta</taxon>
        <taxon>Magnoliopsida</taxon>
        <taxon>eudicotyledons</taxon>
        <taxon>Gunneridae</taxon>
        <taxon>Pentapetalae</taxon>
        <taxon>asterids</taxon>
        <taxon>lamiids</taxon>
        <taxon>Lamiales</taxon>
        <taxon>Oleaceae</taxon>
        <taxon>Forsythieae</taxon>
        <taxon>Abeliophyllum</taxon>
    </lineage>
</organism>
<evidence type="ECO:0000313" key="3">
    <source>
        <dbReference type="Proteomes" id="UP001604336"/>
    </source>
</evidence>
<gene>
    <name evidence="2" type="ORF">Adt_43758</name>
</gene>
<protein>
    <submittedName>
        <fullName evidence="2">Uncharacterized protein</fullName>
    </submittedName>
</protein>
<keyword evidence="3" id="KW-1185">Reference proteome</keyword>
<keyword evidence="1" id="KW-1133">Transmembrane helix</keyword>
<dbReference type="InterPro" id="IPR039324">
    <property type="entry name" value="SHW1"/>
</dbReference>
<keyword evidence="1" id="KW-0812">Transmembrane</keyword>